<dbReference type="CDD" id="cd17502">
    <property type="entry name" value="MFS_Azr1_MDR_like"/>
    <property type="match status" value="1"/>
</dbReference>
<dbReference type="PANTHER" id="PTHR23501:SF102">
    <property type="entry name" value="DRUG TRANSPORTER, PUTATIVE (AFU_ORTHOLOGUE AFUA_3G08530)-RELATED"/>
    <property type="match status" value="1"/>
</dbReference>
<feature type="transmembrane region" description="Helical" evidence="8">
    <location>
        <begin position="191"/>
        <end position="212"/>
    </location>
</feature>
<feature type="domain" description="Major facilitator superfamily (MFS) profile" evidence="9">
    <location>
        <begin position="67"/>
        <end position="554"/>
    </location>
</feature>
<feature type="transmembrane region" description="Helical" evidence="8">
    <location>
        <begin position="165"/>
        <end position="184"/>
    </location>
</feature>
<dbReference type="InterPro" id="IPR020846">
    <property type="entry name" value="MFS_dom"/>
</dbReference>
<evidence type="ECO:0000256" key="4">
    <source>
        <dbReference type="ARBA" id="ARBA00022692"/>
    </source>
</evidence>
<feature type="transmembrane region" description="Helical" evidence="8">
    <location>
        <begin position="423"/>
        <end position="445"/>
    </location>
</feature>
<feature type="transmembrane region" description="Helical" evidence="8">
    <location>
        <begin position="65"/>
        <end position="91"/>
    </location>
</feature>
<dbReference type="PANTHER" id="PTHR23501">
    <property type="entry name" value="MAJOR FACILITATOR SUPERFAMILY"/>
    <property type="match status" value="1"/>
</dbReference>
<keyword evidence="11" id="KW-1185">Reference proteome</keyword>
<feature type="transmembrane region" description="Helical" evidence="8">
    <location>
        <begin position="218"/>
        <end position="239"/>
    </location>
</feature>
<feature type="region of interest" description="Disordered" evidence="7">
    <location>
        <begin position="1"/>
        <end position="26"/>
    </location>
</feature>
<evidence type="ECO:0000256" key="3">
    <source>
        <dbReference type="ARBA" id="ARBA00022475"/>
    </source>
</evidence>
<evidence type="ECO:0000256" key="7">
    <source>
        <dbReference type="SAM" id="MobiDB-lite"/>
    </source>
</evidence>
<feature type="transmembrane region" description="Helical" evidence="8">
    <location>
        <begin position="531"/>
        <end position="549"/>
    </location>
</feature>
<feature type="transmembrane region" description="Helical" evidence="8">
    <location>
        <begin position="457"/>
        <end position="477"/>
    </location>
</feature>
<feature type="transmembrane region" description="Helical" evidence="8">
    <location>
        <begin position="103"/>
        <end position="121"/>
    </location>
</feature>
<dbReference type="InterPro" id="IPR011701">
    <property type="entry name" value="MFS"/>
</dbReference>
<comment type="subcellular location">
    <subcellularLocation>
        <location evidence="1">Cell membrane</location>
        <topology evidence="1">Multi-pass membrane protein</topology>
    </subcellularLocation>
</comment>
<feature type="transmembrane region" description="Helical" evidence="8">
    <location>
        <begin position="367"/>
        <end position="385"/>
    </location>
</feature>
<dbReference type="GO" id="GO:0005886">
    <property type="term" value="C:plasma membrane"/>
    <property type="evidence" value="ECO:0007669"/>
    <property type="project" value="UniProtKB-SubCell"/>
</dbReference>
<dbReference type="EMBL" id="JACAZE010000008">
    <property type="protein sequence ID" value="KAF7308415.1"/>
    <property type="molecule type" value="Genomic_DNA"/>
</dbReference>
<accession>A0A8H6T080</accession>
<keyword evidence="5 8" id="KW-1133">Transmembrane helix</keyword>
<evidence type="ECO:0000256" key="1">
    <source>
        <dbReference type="ARBA" id="ARBA00004651"/>
    </source>
</evidence>
<dbReference type="AlphaFoldDB" id="A0A8H6T080"/>
<name>A0A8H6T080_MYCCL</name>
<evidence type="ECO:0000256" key="2">
    <source>
        <dbReference type="ARBA" id="ARBA00022448"/>
    </source>
</evidence>
<keyword evidence="2" id="KW-0813">Transport</keyword>
<keyword evidence="6 8" id="KW-0472">Membrane</keyword>
<sequence length="601" mass="64449">MSTESASTPALKYASPEDARASEEGVVKEKDLVRTSADAAAASRAHGAGFRDAEEAVNLPHNNMLLVMTGLFITMFLASLDNTIVTTALPTISAELKGTASDYSWTGVSYMLCQGAFVPLWGKLSDVVGRKAILYPSIVVFLLGSGLCGAAQTMSWLIACRAVQGIGGGGIIIMVQVILSDIVTLRDRGKYSAVIGGCWGVANVVGPIVGAVFTEKVTWRWCFWINLPTGGIAGFLLLFLNLNPTRKLTFREFLERFDFLGVLLLMSGTALFLAGFSIAADSGFDDPSTIGLIVAGPILLIIAGFVEWKTTRMAVIPPRLLQTRTTLSLFGISFFHAIGFMCTTFYLPVVFQGVNGNSVLVSGLKMFPVALGGTLTSMIIGPLVTRTKRTKPYIIIGTVMMTIGAGLLVILNENSSLGQEMGFTLIQGMGTGFLFQPPLIALQAAMPLKDMAACTGAFYLVRILGTTIGVAIGGVAFQTDLANRLHKIVALTGTTTEQSILQGDYTDIRHIAPDSLRLEVITALSRSLRTIFIMLTPMAFVTVIVRTIIRHLCVFLERNFVRKSERGEVVDDNANDDMEKGAATGATTPVGDEPESEKLEK</sequence>
<proteinExistence type="predicted"/>
<dbReference type="GO" id="GO:0022857">
    <property type="term" value="F:transmembrane transporter activity"/>
    <property type="evidence" value="ECO:0007669"/>
    <property type="project" value="InterPro"/>
</dbReference>
<feature type="transmembrane region" description="Helical" evidence="8">
    <location>
        <begin position="290"/>
        <end position="306"/>
    </location>
</feature>
<dbReference type="Gene3D" id="1.20.1250.20">
    <property type="entry name" value="MFS general substrate transporter like domains"/>
    <property type="match status" value="2"/>
</dbReference>
<feature type="transmembrane region" description="Helical" evidence="8">
    <location>
        <begin position="133"/>
        <end position="159"/>
    </location>
</feature>
<feature type="compositionally biased region" description="Basic and acidic residues" evidence="7">
    <location>
        <begin position="15"/>
        <end position="26"/>
    </location>
</feature>
<reference evidence="10" key="1">
    <citation type="submission" date="2020-05" db="EMBL/GenBank/DDBJ databases">
        <title>Mycena genomes resolve the evolution of fungal bioluminescence.</title>
        <authorList>
            <person name="Tsai I.J."/>
        </authorList>
    </citation>
    <scope>NUCLEOTIDE SEQUENCE</scope>
    <source>
        <strain evidence="10">110903Hualien_Pintung</strain>
    </source>
</reference>
<evidence type="ECO:0000256" key="8">
    <source>
        <dbReference type="SAM" id="Phobius"/>
    </source>
</evidence>
<dbReference type="OrthoDB" id="10021397at2759"/>
<evidence type="ECO:0000313" key="11">
    <source>
        <dbReference type="Proteomes" id="UP000613580"/>
    </source>
</evidence>
<protein>
    <submittedName>
        <fullName evidence="10">MFS general substrate transporter</fullName>
    </submittedName>
</protein>
<evidence type="ECO:0000259" key="9">
    <source>
        <dbReference type="PROSITE" id="PS50850"/>
    </source>
</evidence>
<feature type="region of interest" description="Disordered" evidence="7">
    <location>
        <begin position="568"/>
        <end position="601"/>
    </location>
</feature>
<feature type="transmembrane region" description="Helical" evidence="8">
    <location>
        <begin position="259"/>
        <end position="278"/>
    </location>
</feature>
<comment type="caution">
    <text evidence="10">The sequence shown here is derived from an EMBL/GenBank/DDBJ whole genome shotgun (WGS) entry which is preliminary data.</text>
</comment>
<evidence type="ECO:0000256" key="6">
    <source>
        <dbReference type="ARBA" id="ARBA00023136"/>
    </source>
</evidence>
<dbReference type="PROSITE" id="PS50850">
    <property type="entry name" value="MFS"/>
    <property type="match status" value="1"/>
</dbReference>
<dbReference type="SUPFAM" id="SSF103473">
    <property type="entry name" value="MFS general substrate transporter"/>
    <property type="match status" value="1"/>
</dbReference>
<feature type="transmembrane region" description="Helical" evidence="8">
    <location>
        <begin position="327"/>
        <end position="347"/>
    </location>
</feature>
<feature type="transmembrane region" description="Helical" evidence="8">
    <location>
        <begin position="392"/>
        <end position="411"/>
    </location>
</feature>
<organism evidence="10 11">
    <name type="scientific">Mycena chlorophos</name>
    <name type="common">Agaric fungus</name>
    <name type="synonym">Agaricus chlorophos</name>
    <dbReference type="NCBI Taxonomy" id="658473"/>
    <lineage>
        <taxon>Eukaryota</taxon>
        <taxon>Fungi</taxon>
        <taxon>Dikarya</taxon>
        <taxon>Basidiomycota</taxon>
        <taxon>Agaricomycotina</taxon>
        <taxon>Agaricomycetes</taxon>
        <taxon>Agaricomycetidae</taxon>
        <taxon>Agaricales</taxon>
        <taxon>Marasmiineae</taxon>
        <taxon>Mycenaceae</taxon>
        <taxon>Mycena</taxon>
    </lineage>
</organism>
<dbReference type="FunFam" id="1.20.1720.10:FF:000004">
    <property type="entry name" value="EmrB/QacA family drug resistance transporter"/>
    <property type="match status" value="1"/>
</dbReference>
<dbReference type="InterPro" id="IPR036259">
    <property type="entry name" value="MFS_trans_sf"/>
</dbReference>
<keyword evidence="3" id="KW-1003">Cell membrane</keyword>
<gene>
    <name evidence="10" type="ORF">HMN09_00690300</name>
</gene>
<dbReference type="Proteomes" id="UP000613580">
    <property type="component" value="Unassembled WGS sequence"/>
</dbReference>
<evidence type="ECO:0000256" key="5">
    <source>
        <dbReference type="ARBA" id="ARBA00022989"/>
    </source>
</evidence>
<keyword evidence="4 8" id="KW-0812">Transmembrane</keyword>
<dbReference type="PRINTS" id="PR01036">
    <property type="entry name" value="TCRTETB"/>
</dbReference>
<dbReference type="Pfam" id="PF07690">
    <property type="entry name" value="MFS_1"/>
    <property type="match status" value="1"/>
</dbReference>
<evidence type="ECO:0000313" key="10">
    <source>
        <dbReference type="EMBL" id="KAF7308415.1"/>
    </source>
</evidence>